<dbReference type="GO" id="GO:0009253">
    <property type="term" value="P:peptidoglycan catabolic process"/>
    <property type="evidence" value="ECO:0007669"/>
    <property type="project" value="InterPro"/>
</dbReference>
<keyword evidence="4 6" id="KW-0391">Immunity</keyword>
<dbReference type="InterPro" id="IPR006619">
    <property type="entry name" value="PGRP_domain_met/bac"/>
</dbReference>
<evidence type="ECO:0000256" key="5">
    <source>
        <dbReference type="ARBA" id="ARBA00023157"/>
    </source>
</evidence>
<dbReference type="Proteomes" id="UP000479190">
    <property type="component" value="Unassembled WGS sequence"/>
</dbReference>
<accession>A0A6H5IGA3</accession>
<evidence type="ECO:0000256" key="2">
    <source>
        <dbReference type="ARBA" id="ARBA00022588"/>
    </source>
</evidence>
<dbReference type="GO" id="GO:0042834">
    <property type="term" value="F:peptidoglycan binding"/>
    <property type="evidence" value="ECO:0007669"/>
    <property type="project" value="InterPro"/>
</dbReference>
<protein>
    <recommendedName>
        <fullName evidence="6">Peptidoglycan-recognition protein</fullName>
    </recommendedName>
</protein>
<evidence type="ECO:0000256" key="6">
    <source>
        <dbReference type="PIRNR" id="PIRNR037945"/>
    </source>
</evidence>
<dbReference type="SUPFAM" id="SSF55846">
    <property type="entry name" value="N-acetylmuramoyl-L-alanine amidase-like"/>
    <property type="match status" value="1"/>
</dbReference>
<keyword evidence="5" id="KW-1015">Disulfide bond</keyword>
<dbReference type="PANTHER" id="PTHR11022">
    <property type="entry name" value="PEPTIDOGLYCAN RECOGNITION PROTEIN"/>
    <property type="match status" value="1"/>
</dbReference>
<feature type="domain" description="N-acetylmuramoyl-L-alanine amidase" evidence="7">
    <location>
        <begin position="43"/>
        <end position="178"/>
    </location>
</feature>
<dbReference type="SMART" id="SM00644">
    <property type="entry name" value="Ami_2"/>
    <property type="match status" value="1"/>
</dbReference>
<dbReference type="PANTHER" id="PTHR11022:SF41">
    <property type="entry name" value="PEPTIDOGLYCAN-RECOGNITION PROTEIN LC-RELATED"/>
    <property type="match status" value="1"/>
</dbReference>
<dbReference type="CDD" id="cd06583">
    <property type="entry name" value="PGRP"/>
    <property type="match status" value="1"/>
</dbReference>
<gene>
    <name evidence="9" type="ORF">TBRA_LOCUS9011</name>
</gene>
<keyword evidence="10" id="KW-1185">Reference proteome</keyword>
<dbReference type="AlphaFoldDB" id="A0A6H5IGA3"/>
<dbReference type="GO" id="GO:0008745">
    <property type="term" value="F:N-acetylmuramoyl-L-alanine amidase activity"/>
    <property type="evidence" value="ECO:0007669"/>
    <property type="project" value="InterPro"/>
</dbReference>
<evidence type="ECO:0000313" key="9">
    <source>
        <dbReference type="EMBL" id="CAB0037174.1"/>
    </source>
</evidence>
<evidence type="ECO:0000313" key="10">
    <source>
        <dbReference type="Proteomes" id="UP000479190"/>
    </source>
</evidence>
<dbReference type="EMBL" id="CADCXV010000846">
    <property type="protein sequence ID" value="CAB0037174.1"/>
    <property type="molecule type" value="Genomic_DNA"/>
</dbReference>
<dbReference type="GO" id="GO:0008270">
    <property type="term" value="F:zinc ion binding"/>
    <property type="evidence" value="ECO:0007669"/>
    <property type="project" value="InterPro"/>
</dbReference>
<evidence type="ECO:0000256" key="4">
    <source>
        <dbReference type="ARBA" id="ARBA00022859"/>
    </source>
</evidence>
<sequence>MHNLFKIIIRNSFFNELELCYYKSTFRLQFVQRNEWNAERARDPPEPLSTLPAILVIISHTVTRFCFRKGDGARIVLSCQQHHKYANGWSDIGYNFLVGGDGLVYVGRGWGVVGAHTLNYNACSIGISLVGNFNEVEPSLPQLAATRNLIEYGVEHGHIARNYTLLGHRQCRDTLSPGNAAYNIIKSWEHWSPVVPSIPQR</sequence>
<dbReference type="PIRSF" id="PIRSF037945">
    <property type="entry name" value="PGRPs"/>
    <property type="match status" value="1"/>
</dbReference>
<dbReference type="InterPro" id="IPR002502">
    <property type="entry name" value="Amidase_domain"/>
</dbReference>
<dbReference type="GO" id="GO:0045087">
    <property type="term" value="P:innate immune response"/>
    <property type="evidence" value="ECO:0007669"/>
    <property type="project" value="UniProtKB-KW"/>
</dbReference>
<reference evidence="9 10" key="1">
    <citation type="submission" date="2020-02" db="EMBL/GenBank/DDBJ databases">
        <authorList>
            <person name="Ferguson B K."/>
        </authorList>
    </citation>
    <scope>NUCLEOTIDE SEQUENCE [LARGE SCALE GENOMIC DNA]</scope>
</reference>
<feature type="domain" description="Peptidoglycan recognition protein family" evidence="8">
    <location>
        <begin position="28"/>
        <end position="172"/>
    </location>
</feature>
<dbReference type="SMART" id="SM00701">
    <property type="entry name" value="PGRP"/>
    <property type="match status" value="1"/>
</dbReference>
<dbReference type="OrthoDB" id="10001926at2759"/>
<evidence type="ECO:0000256" key="3">
    <source>
        <dbReference type="ARBA" id="ARBA00022729"/>
    </source>
</evidence>
<evidence type="ECO:0000259" key="8">
    <source>
        <dbReference type="SMART" id="SM00701"/>
    </source>
</evidence>
<organism evidence="9 10">
    <name type="scientific">Trichogramma brassicae</name>
    <dbReference type="NCBI Taxonomy" id="86971"/>
    <lineage>
        <taxon>Eukaryota</taxon>
        <taxon>Metazoa</taxon>
        <taxon>Ecdysozoa</taxon>
        <taxon>Arthropoda</taxon>
        <taxon>Hexapoda</taxon>
        <taxon>Insecta</taxon>
        <taxon>Pterygota</taxon>
        <taxon>Neoptera</taxon>
        <taxon>Endopterygota</taxon>
        <taxon>Hymenoptera</taxon>
        <taxon>Apocrita</taxon>
        <taxon>Proctotrupomorpha</taxon>
        <taxon>Chalcidoidea</taxon>
        <taxon>Trichogrammatidae</taxon>
        <taxon>Trichogramma</taxon>
    </lineage>
</organism>
<dbReference type="Pfam" id="PF01510">
    <property type="entry name" value="Amidase_2"/>
    <property type="match status" value="1"/>
</dbReference>
<dbReference type="FunFam" id="3.40.80.10:FF:000001">
    <property type="entry name" value="Peptidoglycan recognition protein 1"/>
    <property type="match status" value="1"/>
</dbReference>
<name>A0A6H5IGA3_9HYME</name>
<evidence type="ECO:0000259" key="7">
    <source>
        <dbReference type="SMART" id="SM00644"/>
    </source>
</evidence>
<dbReference type="Gene3D" id="3.40.80.10">
    <property type="entry name" value="Peptidoglycan recognition protein-like"/>
    <property type="match status" value="1"/>
</dbReference>
<evidence type="ECO:0000256" key="1">
    <source>
        <dbReference type="ARBA" id="ARBA00007553"/>
    </source>
</evidence>
<proteinExistence type="inferred from homology"/>
<dbReference type="InterPro" id="IPR036505">
    <property type="entry name" value="Amidase/PGRP_sf"/>
</dbReference>
<keyword evidence="3" id="KW-0732">Signal</keyword>
<dbReference type="InterPro" id="IPR017331">
    <property type="entry name" value="Peptidoglycan_recognition"/>
</dbReference>
<keyword evidence="2 6" id="KW-0399">Innate immunity</keyword>
<comment type="similarity">
    <text evidence="1 6">Belongs to the N-acetylmuramoyl-L-alanine amidase 2 family.</text>
</comment>
<dbReference type="InterPro" id="IPR015510">
    <property type="entry name" value="PGRP"/>
</dbReference>